<dbReference type="AlphaFoldDB" id="A0A830C4D4"/>
<dbReference type="EMBL" id="BMAC01000261">
    <property type="protein sequence ID" value="GFP91988.1"/>
    <property type="molecule type" value="Genomic_DNA"/>
</dbReference>
<organism evidence="1 2">
    <name type="scientific">Phtheirospermum japonicum</name>
    <dbReference type="NCBI Taxonomy" id="374723"/>
    <lineage>
        <taxon>Eukaryota</taxon>
        <taxon>Viridiplantae</taxon>
        <taxon>Streptophyta</taxon>
        <taxon>Embryophyta</taxon>
        <taxon>Tracheophyta</taxon>
        <taxon>Spermatophyta</taxon>
        <taxon>Magnoliopsida</taxon>
        <taxon>eudicotyledons</taxon>
        <taxon>Gunneridae</taxon>
        <taxon>Pentapetalae</taxon>
        <taxon>asterids</taxon>
        <taxon>lamiids</taxon>
        <taxon>Lamiales</taxon>
        <taxon>Orobanchaceae</taxon>
        <taxon>Orobanchaceae incertae sedis</taxon>
        <taxon>Phtheirospermum</taxon>
    </lineage>
</organism>
<keyword evidence="2" id="KW-1185">Reference proteome</keyword>
<dbReference type="OrthoDB" id="610799at2759"/>
<reference evidence="1" key="1">
    <citation type="submission" date="2020-07" db="EMBL/GenBank/DDBJ databases">
        <title>Ethylene signaling mediates host invasion by parasitic plants.</title>
        <authorList>
            <person name="Yoshida S."/>
        </authorList>
    </citation>
    <scope>NUCLEOTIDE SEQUENCE</scope>
    <source>
        <strain evidence="1">Okayama</strain>
    </source>
</reference>
<gene>
    <name evidence="1" type="ORF">PHJA_001342900</name>
</gene>
<dbReference type="Proteomes" id="UP000653305">
    <property type="component" value="Unassembled WGS sequence"/>
</dbReference>
<sequence length="101" mass="11360">MGNCCRRESSAMVWASVDEIYESMEKESLIVVSDDVNGTATPLKEKVQTKVTKRELEEMVAIARAQDVPVDRVLSRLIHAVDHSSVQSQRSWEPVLDTITE</sequence>
<name>A0A830C4D4_9LAMI</name>
<comment type="caution">
    <text evidence="1">The sequence shown here is derived from an EMBL/GenBank/DDBJ whole genome shotgun (WGS) entry which is preliminary data.</text>
</comment>
<accession>A0A830C4D4</accession>
<proteinExistence type="predicted"/>
<dbReference type="PANTHER" id="PTHR33647">
    <property type="entry name" value="OS01G0793900 PROTEIN"/>
    <property type="match status" value="1"/>
</dbReference>
<dbReference type="PANTHER" id="PTHR33647:SF10">
    <property type="entry name" value="DUF4228 DOMAIN-CONTAINING PROTEIN"/>
    <property type="match status" value="1"/>
</dbReference>
<evidence type="ECO:0000313" key="1">
    <source>
        <dbReference type="EMBL" id="GFP91988.1"/>
    </source>
</evidence>
<protein>
    <submittedName>
        <fullName evidence="1">Uncharacterized protein</fullName>
    </submittedName>
</protein>
<evidence type="ECO:0000313" key="2">
    <source>
        <dbReference type="Proteomes" id="UP000653305"/>
    </source>
</evidence>